<name>A0A382MQS1_9ZZZZ</name>
<organism evidence="1">
    <name type="scientific">marine metagenome</name>
    <dbReference type="NCBI Taxonomy" id="408172"/>
    <lineage>
        <taxon>unclassified sequences</taxon>
        <taxon>metagenomes</taxon>
        <taxon>ecological metagenomes</taxon>
    </lineage>
</organism>
<feature type="non-terminal residue" evidence="1">
    <location>
        <position position="144"/>
    </location>
</feature>
<sequence>MKSIIVLYPGGFHGEFFIGNIVTNTDKFYYFKFFCRSEKLNAYSYEAIERNESDPDYDLIGPILENKHQTDDTVEYYSTWHGKPIITNSHDHITTRTLPVVRLYTKDPMYERRGVLLQCIKLLDKTHLLGQDHPPYRFGQWPKE</sequence>
<proteinExistence type="predicted"/>
<evidence type="ECO:0000313" key="1">
    <source>
        <dbReference type="EMBL" id="SVC50137.1"/>
    </source>
</evidence>
<accession>A0A382MQS1</accession>
<dbReference type="AlphaFoldDB" id="A0A382MQS1"/>
<dbReference type="EMBL" id="UINC01094688">
    <property type="protein sequence ID" value="SVC50137.1"/>
    <property type="molecule type" value="Genomic_DNA"/>
</dbReference>
<reference evidence="1" key="1">
    <citation type="submission" date="2018-05" db="EMBL/GenBank/DDBJ databases">
        <authorList>
            <person name="Lanie J.A."/>
            <person name="Ng W.-L."/>
            <person name="Kazmierczak K.M."/>
            <person name="Andrzejewski T.M."/>
            <person name="Davidsen T.M."/>
            <person name="Wayne K.J."/>
            <person name="Tettelin H."/>
            <person name="Glass J.I."/>
            <person name="Rusch D."/>
            <person name="Podicherti R."/>
            <person name="Tsui H.-C.T."/>
            <person name="Winkler M.E."/>
        </authorList>
    </citation>
    <scope>NUCLEOTIDE SEQUENCE</scope>
</reference>
<gene>
    <name evidence="1" type="ORF">METZ01_LOCUS302991</name>
</gene>
<protein>
    <submittedName>
        <fullName evidence="1">Uncharacterized protein</fullName>
    </submittedName>
</protein>